<gene>
    <name evidence="4" type="ORF">NFI88_10245</name>
</gene>
<feature type="compositionally biased region" description="Low complexity" evidence="2">
    <location>
        <begin position="690"/>
        <end position="705"/>
    </location>
</feature>
<dbReference type="InterPro" id="IPR012683">
    <property type="entry name" value="CHP02302_TM"/>
</dbReference>
<keyword evidence="5" id="KW-1185">Reference proteome</keyword>
<feature type="region of interest" description="Disordered" evidence="2">
    <location>
        <begin position="642"/>
        <end position="674"/>
    </location>
</feature>
<dbReference type="Proteomes" id="UP001524547">
    <property type="component" value="Unassembled WGS sequence"/>
</dbReference>
<feature type="compositionally biased region" description="Basic and acidic residues" evidence="2">
    <location>
        <begin position="646"/>
        <end position="668"/>
    </location>
</feature>
<feature type="compositionally biased region" description="Basic and acidic residues" evidence="2">
    <location>
        <begin position="869"/>
        <end position="880"/>
    </location>
</feature>
<proteinExistence type="predicted"/>
<keyword evidence="1" id="KW-0175">Coiled coil</keyword>
<reference evidence="4 5" key="1">
    <citation type="submission" date="2022-06" db="EMBL/GenBank/DDBJ databases">
        <title>Rhizosaccharibacter gen. nov. sp. nov. KSS12, endophytic bacteria isolated from sugarcane.</title>
        <authorList>
            <person name="Pitiwittayakul N."/>
        </authorList>
    </citation>
    <scope>NUCLEOTIDE SEQUENCE [LARGE SCALE GENOMIC DNA]</scope>
    <source>
        <strain evidence="4 5">KSS12</strain>
    </source>
</reference>
<sequence>MTGTVAHDGIAPRLDGLRRRTARMLRLEQLWPSMLLASALVGAWLVASLLALPQRLPWWLHAALLLILLGAMLFILRRGLSRVRSPGFDLLDRRIEQASGLEHQPLRTLRDRPAAGGDATAMLLWHTHRERLQAQLGRLRAGRPLLPVRPHDPYRVAPVLVAAILLSAIVAGGDLPSRVASGFWPGADTPLGPRPTAQAWVTPPAFAPDAPIFLGAGGGSFTVPAGSVLSASVTGTTARPRLRGIGGAPEVKRLGEKSWRLSLPLQTSGEVRLSGAGYALGDWRFTVQPVLPPVVRWNAPPGAGRGSWRTSLPWEVSHRFGVRSLRAEIRLAGDQDGSGRVLRVPIPLPGHPRNAKGVEQADLSPDPWAGEKVVARLVAEDDAGHRAESAPASFTLPARPFHDPMARAVLDVRKRLALGREKPLDAAADLQALGDTPGRMQTDSGLLLNLSADAALLEVAHDPASAVPEEIDRLWQLALSLEDAAHQDPANAWASQDLRAAQERVAEQMERMRQLGPQGQSPREQEELRRRMDALRNAIARRMQAMAEQAAREHGTVPPMPDAAMMSGQDLSRMLDQMRRAAENGHPEDAMRQLQQMQSMLDRMRQATPRDLAMLRRQAEARAAAEQQMQAVQDLVQRQTALLDRSQNRDSRMKRQREAEASRDRDQPLGEDGAAIDPATRALLNQLGLTPPGQTGSGDPDQPGQDAGGPATGEPGNQGRTGGGRKGAADPGARRAKSSAQTGPAPEDDHSARQKDGRAQRSLDRALDELGTEFHDLTGKDAKSLGEADQAMRAARESLAQGDDGSAQAAQARALAALQKGAQQMRQAMSGGGSRDGGAGGMALLPGGGDNGQAGNEPGDGDGDSPTEDGSRDPLGRHLGDASGSADDGDTHVPDTAEREKAREIEQELRRRDSDRTRPQPELDYLDRLLKSF</sequence>
<protein>
    <submittedName>
        <fullName evidence="4">DUF4175 domain-containing protein</fullName>
    </submittedName>
</protein>
<evidence type="ECO:0000313" key="5">
    <source>
        <dbReference type="Proteomes" id="UP001524547"/>
    </source>
</evidence>
<comment type="caution">
    <text evidence="4">The sequence shown here is derived from an EMBL/GenBank/DDBJ whole genome shotgun (WGS) entry which is preliminary data.</text>
</comment>
<keyword evidence="3" id="KW-0472">Membrane</keyword>
<feature type="compositionally biased region" description="Basic and acidic residues" evidence="2">
    <location>
        <begin position="889"/>
        <end position="933"/>
    </location>
</feature>
<dbReference type="EMBL" id="JAMZEJ010000006">
    <property type="protein sequence ID" value="MCQ8241219.1"/>
    <property type="molecule type" value="Genomic_DNA"/>
</dbReference>
<feature type="region of interest" description="Disordered" evidence="2">
    <location>
        <begin position="686"/>
        <end position="933"/>
    </location>
</feature>
<organism evidence="4 5">
    <name type="scientific">Rhizosaccharibacter radicis</name>
    <dbReference type="NCBI Taxonomy" id="2782605"/>
    <lineage>
        <taxon>Bacteria</taxon>
        <taxon>Pseudomonadati</taxon>
        <taxon>Pseudomonadota</taxon>
        <taxon>Alphaproteobacteria</taxon>
        <taxon>Acetobacterales</taxon>
        <taxon>Acetobacteraceae</taxon>
        <taxon>Rhizosaccharibacter</taxon>
    </lineage>
</organism>
<feature type="transmembrane region" description="Helical" evidence="3">
    <location>
        <begin position="30"/>
        <end position="52"/>
    </location>
</feature>
<evidence type="ECO:0000256" key="3">
    <source>
        <dbReference type="SAM" id="Phobius"/>
    </source>
</evidence>
<feature type="transmembrane region" description="Helical" evidence="3">
    <location>
        <begin position="153"/>
        <end position="173"/>
    </location>
</feature>
<evidence type="ECO:0000256" key="2">
    <source>
        <dbReference type="SAM" id="MobiDB-lite"/>
    </source>
</evidence>
<feature type="compositionally biased region" description="Basic and acidic residues" evidence="2">
    <location>
        <begin position="747"/>
        <end position="786"/>
    </location>
</feature>
<evidence type="ECO:0000256" key="1">
    <source>
        <dbReference type="SAM" id="Coils"/>
    </source>
</evidence>
<feature type="transmembrane region" description="Helical" evidence="3">
    <location>
        <begin position="58"/>
        <end position="76"/>
    </location>
</feature>
<dbReference type="Pfam" id="PF13779">
    <property type="entry name" value="DUF4175"/>
    <property type="match status" value="1"/>
</dbReference>
<keyword evidence="3" id="KW-1133">Transmembrane helix</keyword>
<evidence type="ECO:0000313" key="4">
    <source>
        <dbReference type="EMBL" id="MCQ8241219.1"/>
    </source>
</evidence>
<keyword evidence="3" id="KW-0812">Transmembrane</keyword>
<dbReference type="RefSeq" id="WP_422919970.1">
    <property type="nucleotide sequence ID" value="NZ_JAMZEJ010000006.1"/>
</dbReference>
<feature type="compositionally biased region" description="Low complexity" evidence="2">
    <location>
        <begin position="799"/>
        <end position="824"/>
    </location>
</feature>
<feature type="coiled-coil region" evidence="1">
    <location>
        <begin position="615"/>
        <end position="642"/>
    </location>
</feature>
<feature type="compositionally biased region" description="Gly residues" evidence="2">
    <location>
        <begin position="830"/>
        <end position="852"/>
    </location>
</feature>
<name>A0ABT1VY12_9PROT</name>
<accession>A0ABT1VY12</accession>